<reference evidence="3" key="1">
    <citation type="journal article" date="2015" name="Nature">
        <title>Complex archaea that bridge the gap between prokaryotes and eukaryotes.</title>
        <authorList>
            <person name="Spang A."/>
            <person name="Saw J.H."/>
            <person name="Jorgensen S.L."/>
            <person name="Zaremba-Niedzwiedzka K."/>
            <person name="Martijn J."/>
            <person name="Lind A.E."/>
            <person name="van Eijk R."/>
            <person name="Schleper C."/>
            <person name="Guy L."/>
            <person name="Ettema T.J."/>
        </authorList>
    </citation>
    <scope>NUCLEOTIDE SEQUENCE</scope>
</reference>
<evidence type="ECO:0000256" key="2">
    <source>
        <dbReference type="SAM" id="MobiDB-lite"/>
    </source>
</evidence>
<feature type="coiled-coil region" evidence="1">
    <location>
        <begin position="279"/>
        <end position="378"/>
    </location>
</feature>
<evidence type="ECO:0000256" key="1">
    <source>
        <dbReference type="SAM" id="Coils"/>
    </source>
</evidence>
<gene>
    <name evidence="3" type="ORF">LCGC14_0141050</name>
</gene>
<dbReference type="EMBL" id="LAZR01000049">
    <property type="protein sequence ID" value="KKN98864.1"/>
    <property type="molecule type" value="Genomic_DNA"/>
</dbReference>
<name>A0A0F9V4G1_9ZZZZ</name>
<feature type="region of interest" description="Disordered" evidence="2">
    <location>
        <begin position="419"/>
        <end position="459"/>
    </location>
</feature>
<sequence length="486" mass="53746">MRVYQSEKDAGVDFQLNEAGSLSAFVTAKVQIRDIKEYFDGMSVADLMEATQTVQSVEELLGQEQPDLALVVAILVSTGWNKNDDIFTPDEVWKAKSSPMNKPMNDNHDEEKILGHIVQSRALDKSGNEIVLADNESPPDEFDIEVAGVLYRAFPKLRERIDEIIAKAKSGEMFVSMEAWFPDFGYGLIDPATGETKLIERTEETAFLTKHLRIYGGCGEYQDFKIGRHLKDIIFGAQGFVDEPANPDSVIKKVAAKKNAASSVFVTAELSELPEGGVEDVDEKEMKELQTKLDEAQASLEGKEKEVTDLQKAAEDFKAKDYEGQIATLTAKVEELNAGIAKTSEKTEVDKVELQKQLTEVTERAEKSDAELDEIRKTETARERFAKLSEVKKITDEKATLADLRGMSEETFVAVLNYAGQSKSEGTEKTAPEDNGTEQAEAVLGNVDEKEKDDADFNANETVVESNVKRYASLAGVLTGRAEKKD</sequence>
<comment type="caution">
    <text evidence="3">The sequence shown here is derived from an EMBL/GenBank/DDBJ whole genome shotgun (WGS) entry which is preliminary data.</text>
</comment>
<keyword evidence="1" id="KW-0175">Coiled coil</keyword>
<dbReference type="AlphaFoldDB" id="A0A0F9V4G1"/>
<proteinExistence type="predicted"/>
<organism evidence="3">
    <name type="scientific">marine sediment metagenome</name>
    <dbReference type="NCBI Taxonomy" id="412755"/>
    <lineage>
        <taxon>unclassified sequences</taxon>
        <taxon>metagenomes</taxon>
        <taxon>ecological metagenomes</taxon>
    </lineage>
</organism>
<evidence type="ECO:0000313" key="3">
    <source>
        <dbReference type="EMBL" id="KKN98864.1"/>
    </source>
</evidence>
<protein>
    <submittedName>
        <fullName evidence="3">Uncharacterized protein</fullName>
    </submittedName>
</protein>
<accession>A0A0F9V4G1</accession>